<sequence length="165" mass="19222">MIIGFLDEASSQTKTNPRVWSFHKPTLIRNTSGPRINVYGFYTLNGHSVVDFKEDGKTPCFLSFMETIREANPYRRILVILDNYKPHKTDEAMAKAKELGIILLHIPPYSPHLNPIEQIWRALKRRLPLLFRLTTEELKSAIRQIYRMLSARKSFGENWISTYAN</sequence>
<feature type="domain" description="Tc1-like transposase DDE" evidence="1">
    <location>
        <begin position="5"/>
        <end position="127"/>
    </location>
</feature>
<dbReference type="KEGG" id="rci:LRC83"/>
<dbReference type="SUPFAM" id="SSF53098">
    <property type="entry name" value="Ribonuclease H-like"/>
    <property type="match status" value="1"/>
</dbReference>
<dbReference type="InterPro" id="IPR036397">
    <property type="entry name" value="RNaseH_sf"/>
</dbReference>
<evidence type="ECO:0000313" key="2">
    <source>
        <dbReference type="EMBL" id="CAJ35108.1"/>
    </source>
</evidence>
<dbReference type="eggNOG" id="arCOG02129">
    <property type="taxonomic scope" value="Archaea"/>
</dbReference>
<protein>
    <submittedName>
        <fullName evidence="2">Predicted transposase, orfB</fullName>
    </submittedName>
</protein>
<accession>Q0W918</accession>
<dbReference type="Proteomes" id="UP000000663">
    <property type="component" value="Chromosome"/>
</dbReference>
<evidence type="ECO:0000259" key="1">
    <source>
        <dbReference type="Pfam" id="PF13358"/>
    </source>
</evidence>
<dbReference type="AlphaFoldDB" id="Q0W918"/>
<keyword evidence="3" id="KW-1185">Reference proteome</keyword>
<dbReference type="Gene3D" id="3.30.420.10">
    <property type="entry name" value="Ribonuclease H-like superfamily/Ribonuclease H"/>
    <property type="match status" value="1"/>
</dbReference>
<gene>
    <name evidence="2" type="primary">tnp-1b</name>
    <name evidence="2" type="ORF">LRC83</name>
</gene>
<proteinExistence type="predicted"/>
<reference evidence="2 3" key="1">
    <citation type="journal article" date="2006" name="Science">
        <title>Genome of rice cluster I archaea -- the key methane producers in the rice rhizosphere.</title>
        <authorList>
            <person name="Erkel C."/>
            <person name="Kube M."/>
            <person name="Reinhardt R."/>
            <person name="Liesack W."/>
        </authorList>
    </citation>
    <scope>NUCLEOTIDE SEQUENCE [LARGE SCALE GENOMIC DNA]</scope>
    <source>
        <strain evidence="3">DSM 22066 / NBRC 105507 / MRE50</strain>
    </source>
</reference>
<dbReference type="STRING" id="351160.LRC83"/>
<name>Q0W918_METAR</name>
<dbReference type="Pfam" id="PF13358">
    <property type="entry name" value="DDE_3"/>
    <property type="match status" value="1"/>
</dbReference>
<dbReference type="InterPro" id="IPR012337">
    <property type="entry name" value="RNaseH-like_sf"/>
</dbReference>
<organism evidence="2 3">
    <name type="scientific">Methanocella arvoryzae (strain DSM 22066 / NBRC 105507 / MRE50)</name>
    <dbReference type="NCBI Taxonomy" id="351160"/>
    <lineage>
        <taxon>Archaea</taxon>
        <taxon>Methanobacteriati</taxon>
        <taxon>Methanobacteriota</taxon>
        <taxon>Stenosarchaea group</taxon>
        <taxon>Methanomicrobia</taxon>
        <taxon>Methanocellales</taxon>
        <taxon>Methanocellaceae</taxon>
        <taxon>Methanocella</taxon>
    </lineage>
</organism>
<dbReference type="GO" id="GO:0003676">
    <property type="term" value="F:nucleic acid binding"/>
    <property type="evidence" value="ECO:0007669"/>
    <property type="project" value="InterPro"/>
</dbReference>
<dbReference type="EMBL" id="AM114193">
    <property type="protein sequence ID" value="CAJ35108.1"/>
    <property type="molecule type" value="Genomic_DNA"/>
</dbReference>
<evidence type="ECO:0000313" key="3">
    <source>
        <dbReference type="Proteomes" id="UP000000663"/>
    </source>
</evidence>
<dbReference type="NCBIfam" id="NF033545">
    <property type="entry name" value="transpos_IS630"/>
    <property type="match status" value="1"/>
</dbReference>
<dbReference type="InterPro" id="IPR047655">
    <property type="entry name" value="Transpos_IS630-like"/>
</dbReference>
<dbReference type="InterPro" id="IPR038717">
    <property type="entry name" value="Tc1-like_DDE_dom"/>
</dbReference>